<dbReference type="EMBL" id="ADBV01000460">
    <property type="protein sequence ID" value="EJW87206.1"/>
    <property type="molecule type" value="Genomic_DNA"/>
</dbReference>
<protein>
    <submittedName>
        <fullName evidence="1">Uncharacterized protein</fullName>
    </submittedName>
</protein>
<gene>
    <name evidence="1" type="ORF">WUBG_01879</name>
</gene>
<dbReference type="Proteomes" id="UP000004810">
    <property type="component" value="Unassembled WGS sequence"/>
</dbReference>
<proteinExistence type="predicted"/>
<evidence type="ECO:0000313" key="1">
    <source>
        <dbReference type="EMBL" id="EJW87206.1"/>
    </source>
</evidence>
<comment type="caution">
    <text evidence="1">The sequence shown here is derived from an EMBL/GenBank/DDBJ whole genome shotgun (WGS) entry which is preliminary data.</text>
</comment>
<name>J9EX73_WUCBA</name>
<dbReference type="AlphaFoldDB" id="J9EX73"/>
<accession>J9EX73</accession>
<sequence>MKNSTAGSPWKNIKGEFNFIKKRISKKHNTDKKHYLNKETTSLQPFLLVALSKCTSTKNFAQIVVCIEDPLTNVQKQANASQKTVKTEIEPIGKIVKLYFE</sequence>
<organism evidence="1 2">
    <name type="scientific">Wuchereria bancrofti</name>
    <dbReference type="NCBI Taxonomy" id="6293"/>
    <lineage>
        <taxon>Eukaryota</taxon>
        <taxon>Metazoa</taxon>
        <taxon>Ecdysozoa</taxon>
        <taxon>Nematoda</taxon>
        <taxon>Chromadorea</taxon>
        <taxon>Rhabditida</taxon>
        <taxon>Spirurina</taxon>
        <taxon>Spiruromorpha</taxon>
        <taxon>Filarioidea</taxon>
        <taxon>Onchocercidae</taxon>
        <taxon>Wuchereria</taxon>
    </lineage>
</organism>
<reference evidence="2" key="1">
    <citation type="submission" date="2012-08" db="EMBL/GenBank/DDBJ databases">
        <title>The Genome Sequence of Wuchereria bancrofti.</title>
        <authorList>
            <person name="Nutman T.B."/>
            <person name="Fink D.L."/>
            <person name="Russ C."/>
            <person name="Young S."/>
            <person name="Zeng Q."/>
            <person name="Koehrsen M."/>
            <person name="Alvarado L."/>
            <person name="Berlin A."/>
            <person name="Chapman S.B."/>
            <person name="Chen Z."/>
            <person name="Freedman E."/>
            <person name="Gellesch M."/>
            <person name="Goldberg J."/>
            <person name="Griggs A."/>
            <person name="Gujja S."/>
            <person name="Heilman E.R."/>
            <person name="Heiman D."/>
            <person name="Hepburn T."/>
            <person name="Howarth C."/>
            <person name="Jen D."/>
            <person name="Larson L."/>
            <person name="Lewis B."/>
            <person name="Mehta T."/>
            <person name="Park D."/>
            <person name="Pearson M."/>
            <person name="Roberts A."/>
            <person name="Saif S."/>
            <person name="Shea T."/>
            <person name="Shenoy N."/>
            <person name="Sisk P."/>
            <person name="Stolte C."/>
            <person name="Sykes S."/>
            <person name="Walk T."/>
            <person name="White J."/>
            <person name="Yandava C."/>
            <person name="Haas B."/>
            <person name="Henn M.R."/>
            <person name="Nusbaum C."/>
            <person name="Birren B."/>
        </authorList>
    </citation>
    <scope>NUCLEOTIDE SEQUENCE [LARGE SCALE GENOMIC DNA]</scope>
    <source>
        <strain evidence="2">NA</strain>
    </source>
</reference>
<evidence type="ECO:0000313" key="2">
    <source>
        <dbReference type="Proteomes" id="UP000004810"/>
    </source>
</evidence>